<feature type="transmembrane region" description="Helical" evidence="9">
    <location>
        <begin position="75"/>
        <end position="97"/>
    </location>
</feature>
<dbReference type="InterPro" id="IPR036259">
    <property type="entry name" value="MFS_trans_sf"/>
</dbReference>
<dbReference type="AlphaFoldDB" id="A0A1Y2E910"/>
<feature type="transmembrane region" description="Helical" evidence="9">
    <location>
        <begin position="109"/>
        <end position="128"/>
    </location>
</feature>
<evidence type="ECO:0000313" key="11">
    <source>
        <dbReference type="EMBL" id="ORY68053.1"/>
    </source>
</evidence>
<organism evidence="11 12">
    <name type="scientific">Leucosporidium creatinivorum</name>
    <dbReference type="NCBI Taxonomy" id="106004"/>
    <lineage>
        <taxon>Eukaryota</taxon>
        <taxon>Fungi</taxon>
        <taxon>Dikarya</taxon>
        <taxon>Basidiomycota</taxon>
        <taxon>Pucciniomycotina</taxon>
        <taxon>Microbotryomycetes</taxon>
        <taxon>Leucosporidiales</taxon>
        <taxon>Leucosporidium</taxon>
    </lineage>
</organism>
<evidence type="ECO:0000256" key="6">
    <source>
        <dbReference type="ARBA" id="ARBA00023065"/>
    </source>
</evidence>
<dbReference type="InterPro" id="IPR011701">
    <property type="entry name" value="MFS"/>
</dbReference>
<dbReference type="PANTHER" id="PTHR23501">
    <property type="entry name" value="MAJOR FACILITATOR SUPERFAMILY"/>
    <property type="match status" value="1"/>
</dbReference>
<dbReference type="GO" id="GO:0022857">
    <property type="term" value="F:transmembrane transporter activity"/>
    <property type="evidence" value="ECO:0007669"/>
    <property type="project" value="InterPro"/>
</dbReference>
<evidence type="ECO:0000256" key="1">
    <source>
        <dbReference type="ARBA" id="ARBA00004141"/>
    </source>
</evidence>
<protein>
    <submittedName>
        <fullName evidence="11">Major facilitator superfamily domain-containing protein</fullName>
    </submittedName>
</protein>
<keyword evidence="5 9" id="KW-1133">Transmembrane helix</keyword>
<evidence type="ECO:0000259" key="10">
    <source>
        <dbReference type="PROSITE" id="PS50850"/>
    </source>
</evidence>
<evidence type="ECO:0000256" key="3">
    <source>
        <dbReference type="ARBA" id="ARBA00022448"/>
    </source>
</evidence>
<feature type="transmembrane region" description="Helical" evidence="9">
    <location>
        <begin position="201"/>
        <end position="221"/>
    </location>
</feature>
<feature type="transmembrane region" description="Helical" evidence="9">
    <location>
        <begin position="398"/>
        <end position="416"/>
    </location>
</feature>
<evidence type="ECO:0000313" key="12">
    <source>
        <dbReference type="Proteomes" id="UP000193467"/>
    </source>
</evidence>
<feature type="transmembrane region" description="Helical" evidence="9">
    <location>
        <begin position="491"/>
        <end position="514"/>
    </location>
</feature>
<gene>
    <name evidence="11" type="ORF">BCR35DRAFT_315361</name>
</gene>
<evidence type="ECO:0000256" key="7">
    <source>
        <dbReference type="ARBA" id="ARBA00023136"/>
    </source>
</evidence>
<feature type="transmembrane region" description="Helical" evidence="9">
    <location>
        <begin position="327"/>
        <end position="348"/>
    </location>
</feature>
<feature type="transmembrane region" description="Helical" evidence="9">
    <location>
        <begin position="360"/>
        <end position="378"/>
    </location>
</feature>
<feature type="transmembrane region" description="Helical" evidence="9">
    <location>
        <begin position="428"/>
        <end position="446"/>
    </location>
</feature>
<keyword evidence="7 9" id="KW-0472">Membrane</keyword>
<feature type="transmembrane region" description="Helical" evidence="9">
    <location>
        <begin position="458"/>
        <end position="479"/>
    </location>
</feature>
<keyword evidence="4 9" id="KW-0812">Transmembrane</keyword>
<comment type="caution">
    <text evidence="11">The sequence shown here is derived from an EMBL/GenBank/DDBJ whole genome shotgun (WGS) entry which is preliminary data.</text>
</comment>
<feature type="transmembrane region" description="Helical" evidence="9">
    <location>
        <begin position="284"/>
        <end position="307"/>
    </location>
</feature>
<comment type="subcellular location">
    <subcellularLocation>
        <location evidence="1">Membrane</location>
        <topology evidence="1">Multi-pass membrane protein</topology>
    </subcellularLocation>
</comment>
<keyword evidence="3" id="KW-0813">Transport</keyword>
<dbReference type="Proteomes" id="UP000193467">
    <property type="component" value="Unassembled WGS sequence"/>
</dbReference>
<evidence type="ECO:0000256" key="2">
    <source>
        <dbReference type="ARBA" id="ARBA00008335"/>
    </source>
</evidence>
<dbReference type="Pfam" id="PF07690">
    <property type="entry name" value="MFS_1"/>
    <property type="match status" value="1"/>
</dbReference>
<dbReference type="SUPFAM" id="SSF103473">
    <property type="entry name" value="MFS general substrate transporter"/>
    <property type="match status" value="1"/>
</dbReference>
<evidence type="ECO:0000256" key="9">
    <source>
        <dbReference type="SAM" id="Phobius"/>
    </source>
</evidence>
<keyword evidence="12" id="KW-1185">Reference proteome</keyword>
<dbReference type="PANTHER" id="PTHR23501:SF58">
    <property type="entry name" value="LOW AFFINITY HEME TRANSPORTER STR3"/>
    <property type="match status" value="1"/>
</dbReference>
<feature type="transmembrane region" description="Helical" evidence="9">
    <location>
        <begin position="140"/>
        <end position="157"/>
    </location>
</feature>
<dbReference type="GO" id="GO:0006811">
    <property type="term" value="P:monoatomic ion transport"/>
    <property type="evidence" value="ECO:0007669"/>
    <property type="project" value="UniProtKB-KW"/>
</dbReference>
<dbReference type="OrthoDB" id="2241241at2759"/>
<comment type="similarity">
    <text evidence="2">Belongs to the major facilitator superfamily.</text>
</comment>
<dbReference type="EMBL" id="MCGR01000059">
    <property type="protein sequence ID" value="ORY68053.1"/>
    <property type="molecule type" value="Genomic_DNA"/>
</dbReference>
<dbReference type="InterPro" id="IPR020846">
    <property type="entry name" value="MFS_dom"/>
</dbReference>
<feature type="region of interest" description="Disordered" evidence="8">
    <location>
        <begin position="31"/>
        <end position="50"/>
    </location>
</feature>
<name>A0A1Y2E910_9BASI</name>
<dbReference type="GO" id="GO:0005886">
    <property type="term" value="C:plasma membrane"/>
    <property type="evidence" value="ECO:0007669"/>
    <property type="project" value="TreeGrafter"/>
</dbReference>
<feature type="domain" description="Major facilitator superfamily (MFS) profile" evidence="10">
    <location>
        <begin position="75"/>
        <end position="594"/>
    </location>
</feature>
<dbReference type="Gene3D" id="1.20.1250.20">
    <property type="entry name" value="MFS general substrate transporter like domains"/>
    <property type="match status" value="2"/>
</dbReference>
<feature type="transmembrane region" description="Helical" evidence="9">
    <location>
        <begin position="169"/>
        <end position="189"/>
    </location>
</feature>
<accession>A0A1Y2E910</accession>
<feature type="transmembrane region" description="Helical" evidence="9">
    <location>
        <begin position="568"/>
        <end position="591"/>
    </location>
</feature>
<dbReference type="InParanoid" id="A0A1Y2E910"/>
<dbReference type="FunFam" id="1.20.1250.20:FF:000197">
    <property type="entry name" value="Siderophore iron transporter 1"/>
    <property type="match status" value="1"/>
</dbReference>
<keyword evidence="6" id="KW-0406">Ion transport</keyword>
<evidence type="ECO:0000256" key="5">
    <source>
        <dbReference type="ARBA" id="ARBA00022989"/>
    </source>
</evidence>
<dbReference type="PROSITE" id="PS50850">
    <property type="entry name" value="MFS"/>
    <property type="match status" value="1"/>
</dbReference>
<sequence>MATSAQAAHNVVANQTASALSQTSSLEEKAASADAEKTVEKNHPVHEDLNGHNQGVSRIEALYVVFGKGWKIWGLYLSIALIAYVSSLASNTIYVYLPFATSSFGEHSTLGTITVVTSIIASVGKPFIAKIADLTSRPHAYLYSLVAYVLGLIILASSTSVNAVAAGQVFYTIGNTGFDLVLTIILGDITSLEWRGMSQAIVASPYIVNAFIAGYISSAVSLEGWRWGYGMFAIILPVCTSPALYILFWADMKAQKLGAVSIASPAYALNEAAKLQDKKSWSASLLETLVIIDGLGLVLLGFAWSLILLPFTLSASANGGWKNASMLAMEIIGILLLITFTLYEFYWAKFPLMPKRVMNRTFLCCIAIDFLYYLSGYIQSTYYSSYVYVIRDWSTREYTFFLNTLGVGLCFFSLIAGGLQRYFHNYKWVQLAGICMRAIGMGLVFLATGDNATDVNLVMAQVMISLGGSFSVIGSQVASQASVPHADMATAISLLSLWTGVGGSIGSAISAAIWTNKMPGNLENRLQDLLPAANITAIYGSLTDARFSSAEVRAGVIEAYDDTSKMYLYLPALILAILPLIPGAFTSNFYLGTQQNAIEDKEIHLTEEVDDAELARRAEEAKRAAAEKVAHAH</sequence>
<proteinExistence type="inferred from homology"/>
<reference evidence="11 12" key="1">
    <citation type="submission" date="2016-07" db="EMBL/GenBank/DDBJ databases">
        <title>Pervasive Adenine N6-methylation of Active Genes in Fungi.</title>
        <authorList>
            <consortium name="DOE Joint Genome Institute"/>
            <person name="Mondo S.J."/>
            <person name="Dannebaum R.O."/>
            <person name="Kuo R.C."/>
            <person name="Labutti K."/>
            <person name="Haridas S."/>
            <person name="Kuo A."/>
            <person name="Salamov A."/>
            <person name="Ahrendt S.R."/>
            <person name="Lipzen A."/>
            <person name="Sullivan W."/>
            <person name="Andreopoulos W.B."/>
            <person name="Clum A."/>
            <person name="Lindquist E."/>
            <person name="Daum C."/>
            <person name="Ramamoorthy G.K."/>
            <person name="Gryganskyi A."/>
            <person name="Culley D."/>
            <person name="Magnuson J.K."/>
            <person name="James T.Y."/>
            <person name="O'Malley M.A."/>
            <person name="Stajich J.E."/>
            <person name="Spatafora J.W."/>
            <person name="Visel A."/>
            <person name="Grigoriev I.V."/>
        </authorList>
    </citation>
    <scope>NUCLEOTIDE SEQUENCE [LARGE SCALE GENOMIC DNA]</scope>
    <source>
        <strain evidence="11 12">62-1032</strain>
    </source>
</reference>
<evidence type="ECO:0000256" key="8">
    <source>
        <dbReference type="SAM" id="MobiDB-lite"/>
    </source>
</evidence>
<evidence type="ECO:0000256" key="4">
    <source>
        <dbReference type="ARBA" id="ARBA00022692"/>
    </source>
</evidence>
<feature type="transmembrane region" description="Helical" evidence="9">
    <location>
        <begin position="227"/>
        <end position="248"/>
    </location>
</feature>